<reference evidence="3" key="1">
    <citation type="submission" date="2016-06" db="UniProtKB">
        <authorList>
            <consortium name="WormBaseParasite"/>
        </authorList>
    </citation>
    <scope>IDENTIFICATION</scope>
</reference>
<name>A0A183CUS1_9BILA</name>
<sequence length="219" mass="24829">MKISHYRDAVLCNELSKAKYSTASPFDNYLRKRLVKSGQAFAESSKKLSCGSLKVSHDPSTVKKLLVQNCSGQANECTTFGIEPQVDSFILSPNNCSIYFKRGIRIYFSKIEDFIQNGQLQLLFKSYAAQRAAHFHFTYASESLNLLYSEQYEKLPCNEIFGCLLILDSVAEWLLLNSHSLTAQLHGISPIPHRLAVTLGSVKVSRRYRMKKLMKAEEM</sequence>
<organism evidence="3">
    <name type="scientific">Gongylonema pulchrum</name>
    <dbReference type="NCBI Taxonomy" id="637853"/>
    <lineage>
        <taxon>Eukaryota</taxon>
        <taxon>Metazoa</taxon>
        <taxon>Ecdysozoa</taxon>
        <taxon>Nematoda</taxon>
        <taxon>Chromadorea</taxon>
        <taxon>Rhabditida</taxon>
        <taxon>Spirurina</taxon>
        <taxon>Spiruromorpha</taxon>
        <taxon>Spiruroidea</taxon>
        <taxon>Gongylonematidae</taxon>
        <taxon>Gongylonema</taxon>
    </lineage>
</organism>
<accession>A0A183CUS1</accession>
<reference evidence="1 2" key="2">
    <citation type="submission" date="2018-11" db="EMBL/GenBank/DDBJ databases">
        <authorList>
            <consortium name="Pathogen Informatics"/>
        </authorList>
    </citation>
    <scope>NUCLEOTIDE SEQUENCE [LARGE SCALE GENOMIC DNA]</scope>
</reference>
<protein>
    <submittedName>
        <fullName evidence="3">AraC family transcriptional regulator</fullName>
    </submittedName>
</protein>
<proteinExistence type="predicted"/>
<evidence type="ECO:0000313" key="2">
    <source>
        <dbReference type="Proteomes" id="UP000271098"/>
    </source>
</evidence>
<gene>
    <name evidence="1" type="ORF">GPUH_LOCUS212</name>
</gene>
<evidence type="ECO:0000313" key="3">
    <source>
        <dbReference type="WBParaSite" id="GPUH_0000021101-mRNA-1"/>
    </source>
</evidence>
<dbReference type="AlphaFoldDB" id="A0A183CUS1"/>
<dbReference type="EMBL" id="UYRT01000159">
    <property type="protein sequence ID" value="VDK27622.1"/>
    <property type="molecule type" value="Genomic_DNA"/>
</dbReference>
<evidence type="ECO:0000313" key="1">
    <source>
        <dbReference type="EMBL" id="VDK27622.1"/>
    </source>
</evidence>
<dbReference type="Proteomes" id="UP000271098">
    <property type="component" value="Unassembled WGS sequence"/>
</dbReference>
<keyword evidence="2" id="KW-1185">Reference proteome</keyword>
<dbReference type="WBParaSite" id="GPUH_0000021101-mRNA-1">
    <property type="protein sequence ID" value="GPUH_0000021101-mRNA-1"/>
    <property type="gene ID" value="GPUH_0000021101"/>
</dbReference>